<evidence type="ECO:0000256" key="2">
    <source>
        <dbReference type="ARBA" id="ARBA00006434"/>
    </source>
</evidence>
<dbReference type="Proteomes" id="UP000537130">
    <property type="component" value="Unassembled WGS sequence"/>
</dbReference>
<name>A0A7W4Z736_9GAMM</name>
<dbReference type="GO" id="GO:0046942">
    <property type="term" value="P:carboxylic acid transport"/>
    <property type="evidence" value="ECO:0007669"/>
    <property type="project" value="UniProtKB-ARBA"/>
</dbReference>
<evidence type="ECO:0000256" key="11">
    <source>
        <dbReference type="SAM" id="Phobius"/>
    </source>
</evidence>
<dbReference type="Pfam" id="PF00474">
    <property type="entry name" value="SSF"/>
    <property type="match status" value="2"/>
</dbReference>
<evidence type="ECO:0000256" key="6">
    <source>
        <dbReference type="ARBA" id="ARBA00022847"/>
    </source>
</evidence>
<feature type="transmembrane region" description="Helical" evidence="11">
    <location>
        <begin position="116"/>
        <end position="133"/>
    </location>
</feature>
<keyword evidence="8 11" id="KW-0472">Membrane</keyword>
<dbReference type="PROSITE" id="PS00457">
    <property type="entry name" value="NA_SOLUT_SYMP_2"/>
    <property type="match status" value="1"/>
</dbReference>
<evidence type="ECO:0000256" key="7">
    <source>
        <dbReference type="ARBA" id="ARBA00022989"/>
    </source>
</evidence>
<evidence type="ECO:0000256" key="1">
    <source>
        <dbReference type="ARBA" id="ARBA00004141"/>
    </source>
</evidence>
<keyword evidence="4" id="KW-1003">Cell membrane</keyword>
<dbReference type="InterPro" id="IPR050277">
    <property type="entry name" value="Sodium:Solute_Symporter"/>
</dbReference>
<dbReference type="EMBL" id="JACHWY010000003">
    <property type="protein sequence ID" value="MBB3048857.1"/>
    <property type="molecule type" value="Genomic_DNA"/>
</dbReference>
<dbReference type="InterPro" id="IPR038377">
    <property type="entry name" value="Na/Glc_symporter_sf"/>
</dbReference>
<evidence type="ECO:0000256" key="4">
    <source>
        <dbReference type="ARBA" id="ARBA00022475"/>
    </source>
</evidence>
<evidence type="ECO:0000313" key="13">
    <source>
        <dbReference type="Proteomes" id="UP000537130"/>
    </source>
</evidence>
<evidence type="ECO:0000313" key="12">
    <source>
        <dbReference type="EMBL" id="MBB3048857.1"/>
    </source>
</evidence>
<dbReference type="CDD" id="cd11480">
    <property type="entry name" value="SLC5sbd_u4"/>
    <property type="match status" value="1"/>
</dbReference>
<keyword evidence="7 11" id="KW-1133">Transmembrane helix</keyword>
<gene>
    <name evidence="12" type="ORF">FHR99_003131</name>
</gene>
<feature type="transmembrane region" description="Helical" evidence="11">
    <location>
        <begin position="380"/>
        <end position="408"/>
    </location>
</feature>
<dbReference type="AlphaFoldDB" id="A0A7W4Z736"/>
<comment type="similarity">
    <text evidence="2 10">Belongs to the sodium:solute symporter (SSF) (TC 2.A.21) family.</text>
</comment>
<keyword evidence="13" id="KW-1185">Reference proteome</keyword>
<feature type="transmembrane region" description="Helical" evidence="11">
    <location>
        <begin position="53"/>
        <end position="71"/>
    </location>
</feature>
<dbReference type="InterPro" id="IPR019899">
    <property type="entry name" value="Na/solute_symporter_VC_2705"/>
</dbReference>
<accession>A0A7W4Z736</accession>
<dbReference type="GO" id="GO:0005886">
    <property type="term" value="C:plasma membrane"/>
    <property type="evidence" value="ECO:0007669"/>
    <property type="project" value="TreeGrafter"/>
</dbReference>
<protein>
    <submittedName>
        <fullName evidence="12">Cation/acetate symporter</fullName>
    </submittedName>
</protein>
<organism evidence="12 13">
    <name type="scientific">Litorivivens lipolytica</name>
    <dbReference type="NCBI Taxonomy" id="1524264"/>
    <lineage>
        <taxon>Bacteria</taxon>
        <taxon>Pseudomonadati</taxon>
        <taxon>Pseudomonadota</taxon>
        <taxon>Gammaproteobacteria</taxon>
        <taxon>Litorivivens</taxon>
    </lineage>
</organism>
<dbReference type="PROSITE" id="PS50283">
    <property type="entry name" value="NA_SOLUT_SYMP_3"/>
    <property type="match status" value="1"/>
</dbReference>
<feature type="transmembrane region" description="Helical" evidence="11">
    <location>
        <begin position="522"/>
        <end position="546"/>
    </location>
</feature>
<keyword evidence="9" id="KW-0739">Sodium transport</keyword>
<dbReference type="InterPro" id="IPR001734">
    <property type="entry name" value="Na/solute_symporter"/>
</dbReference>
<comment type="subcellular location">
    <subcellularLocation>
        <location evidence="1">Membrane</location>
        <topology evidence="1">Multi-pass membrane protein</topology>
    </subcellularLocation>
</comment>
<evidence type="ECO:0000256" key="10">
    <source>
        <dbReference type="RuleBase" id="RU362091"/>
    </source>
</evidence>
<reference evidence="12 13" key="1">
    <citation type="submission" date="2020-08" db="EMBL/GenBank/DDBJ databases">
        <title>Genomic Encyclopedia of Type Strains, Phase III (KMG-III): the genomes of soil and plant-associated and newly described type strains.</title>
        <authorList>
            <person name="Whitman W."/>
        </authorList>
    </citation>
    <scope>NUCLEOTIDE SEQUENCE [LARGE SCALE GENOMIC DNA]</scope>
    <source>
        <strain evidence="12 13">CECT 8654</strain>
    </source>
</reference>
<feature type="transmembrane region" description="Helical" evidence="11">
    <location>
        <begin position="153"/>
        <end position="170"/>
    </location>
</feature>
<feature type="transmembrane region" description="Helical" evidence="11">
    <location>
        <begin position="182"/>
        <end position="200"/>
    </location>
</feature>
<comment type="caution">
    <text evidence="12">The sequence shown here is derived from an EMBL/GenBank/DDBJ whole genome shotgun (WGS) entry which is preliminary data.</text>
</comment>
<dbReference type="PANTHER" id="PTHR48086:SF5">
    <property type="entry name" value="NA(+):SOLUTE SYMPORTER (SSF FAMILY)"/>
    <property type="match status" value="1"/>
</dbReference>
<evidence type="ECO:0000256" key="8">
    <source>
        <dbReference type="ARBA" id="ARBA00023136"/>
    </source>
</evidence>
<dbReference type="GO" id="GO:0015293">
    <property type="term" value="F:symporter activity"/>
    <property type="evidence" value="ECO:0007669"/>
    <property type="project" value="UniProtKB-KW"/>
</dbReference>
<feature type="transmembrane region" description="Helical" evidence="11">
    <location>
        <begin position="6"/>
        <end position="24"/>
    </location>
</feature>
<evidence type="ECO:0000256" key="9">
    <source>
        <dbReference type="ARBA" id="ARBA00023201"/>
    </source>
</evidence>
<dbReference type="GO" id="GO:0006814">
    <property type="term" value="P:sodium ion transport"/>
    <property type="evidence" value="ECO:0007669"/>
    <property type="project" value="UniProtKB-KW"/>
</dbReference>
<proteinExistence type="inferred from homology"/>
<keyword evidence="3" id="KW-0813">Transport</keyword>
<feature type="transmembrane region" description="Helical" evidence="11">
    <location>
        <begin position="485"/>
        <end position="502"/>
    </location>
</feature>
<feature type="transmembrane region" description="Helical" evidence="11">
    <location>
        <begin position="429"/>
        <end position="446"/>
    </location>
</feature>
<feature type="transmembrane region" description="Helical" evidence="11">
    <location>
        <begin position="452"/>
        <end position="473"/>
    </location>
</feature>
<evidence type="ECO:0000256" key="3">
    <source>
        <dbReference type="ARBA" id="ARBA00022448"/>
    </source>
</evidence>
<dbReference type="PANTHER" id="PTHR48086">
    <property type="entry name" value="SODIUM/PROLINE SYMPORTER-RELATED"/>
    <property type="match status" value="1"/>
</dbReference>
<dbReference type="InterPro" id="IPR018212">
    <property type="entry name" value="Na/solute_symporter_CS"/>
</dbReference>
<feature type="transmembrane region" description="Helical" evidence="11">
    <location>
        <begin position="282"/>
        <end position="303"/>
    </location>
</feature>
<feature type="transmembrane region" description="Helical" evidence="11">
    <location>
        <begin position="77"/>
        <end position="95"/>
    </location>
</feature>
<sequence>MELKTLTYLIVGASFLLYIGIAIWSRAGSTQEFYVAGGGVHPVANGMATAADWMSAASFISMAGLIAYMGYGGSVFLMGWTGGFVLLAMFLAPYLRKFGKFTVPEFIGERYYSRTARIVAVVCLIICSVTYVIGQMKGVGVAFSRFLEVDYDIGLYVGMGIVFVYAVLGGMKGITYTQIAQYCVLIFAFTIPAIFISLNLTGSPFPQLGLGSTLVGSDTYLLDKLDLVLQDLGFAEYSTQDRLSKLNMFAYTLSLMIGTAGLPHVIIRFFTVPKVSDARKSAGWALLFIAILYTTAPAVSGMARLNLIDTFDGKDGAGLIYEERPQWFKNWEKTGLLEFEDKNGDGRVTHVADPAVDEMVTIDRDIIVLANPEIARLPNWVIALVAAGGLAAALSTAAGLLLAISSAISHDLLKGVFAPNISEKQELRASRIAMAVAIAFAGYLGLNPPDFAAGTVALAFGLAASSIFPALMLGIFSKRINKEGAIAGMLAGLGVTLFYVFQHKGVMFIPGTEFLGGMNENWFLGIEPNAFGAVGAAVNFVVAFAVSKVTAAPPSSVQELVEHIRVPKGVDPAKAH</sequence>
<evidence type="ECO:0000256" key="5">
    <source>
        <dbReference type="ARBA" id="ARBA00022692"/>
    </source>
</evidence>
<feature type="transmembrane region" description="Helical" evidence="11">
    <location>
        <begin position="248"/>
        <end position="270"/>
    </location>
</feature>
<keyword evidence="9" id="KW-0915">Sodium</keyword>
<dbReference type="RefSeq" id="WP_183411613.1">
    <property type="nucleotide sequence ID" value="NZ_JACHWY010000003.1"/>
</dbReference>
<keyword evidence="6" id="KW-0769">Symport</keyword>
<keyword evidence="9" id="KW-0406">Ion transport</keyword>
<keyword evidence="5 11" id="KW-0812">Transmembrane</keyword>
<dbReference type="NCBIfam" id="TIGR03648">
    <property type="entry name" value="Na_symport_lg"/>
    <property type="match status" value="1"/>
</dbReference>
<dbReference type="Gene3D" id="1.20.1730.10">
    <property type="entry name" value="Sodium/glucose cotransporter"/>
    <property type="match status" value="1"/>
</dbReference>